<protein>
    <submittedName>
        <fullName evidence="2">Uncharacterized protein</fullName>
    </submittedName>
</protein>
<comment type="caution">
    <text evidence="2">The sequence shown here is derived from an EMBL/GenBank/DDBJ whole genome shotgun (WGS) entry which is preliminary data.</text>
</comment>
<accession>A0ABU6TEB4</accession>
<proteinExistence type="predicted"/>
<evidence type="ECO:0000256" key="1">
    <source>
        <dbReference type="SAM" id="MobiDB-lite"/>
    </source>
</evidence>
<dbReference type="EMBL" id="JASCZI010090804">
    <property type="protein sequence ID" value="MED6146704.1"/>
    <property type="molecule type" value="Genomic_DNA"/>
</dbReference>
<dbReference type="Proteomes" id="UP001341840">
    <property type="component" value="Unassembled WGS sequence"/>
</dbReference>
<feature type="region of interest" description="Disordered" evidence="1">
    <location>
        <begin position="45"/>
        <end position="89"/>
    </location>
</feature>
<organism evidence="2 3">
    <name type="scientific">Stylosanthes scabra</name>
    <dbReference type="NCBI Taxonomy" id="79078"/>
    <lineage>
        <taxon>Eukaryota</taxon>
        <taxon>Viridiplantae</taxon>
        <taxon>Streptophyta</taxon>
        <taxon>Embryophyta</taxon>
        <taxon>Tracheophyta</taxon>
        <taxon>Spermatophyta</taxon>
        <taxon>Magnoliopsida</taxon>
        <taxon>eudicotyledons</taxon>
        <taxon>Gunneridae</taxon>
        <taxon>Pentapetalae</taxon>
        <taxon>rosids</taxon>
        <taxon>fabids</taxon>
        <taxon>Fabales</taxon>
        <taxon>Fabaceae</taxon>
        <taxon>Papilionoideae</taxon>
        <taxon>50 kb inversion clade</taxon>
        <taxon>dalbergioids sensu lato</taxon>
        <taxon>Dalbergieae</taxon>
        <taxon>Pterocarpus clade</taxon>
        <taxon>Stylosanthes</taxon>
    </lineage>
</organism>
<gene>
    <name evidence="2" type="ORF">PIB30_036940</name>
</gene>
<evidence type="ECO:0000313" key="2">
    <source>
        <dbReference type="EMBL" id="MED6146704.1"/>
    </source>
</evidence>
<reference evidence="2 3" key="1">
    <citation type="journal article" date="2023" name="Plants (Basel)">
        <title>Bridging the Gap: Combining Genomics and Transcriptomics Approaches to Understand Stylosanthes scabra, an Orphan Legume from the Brazilian Caatinga.</title>
        <authorList>
            <person name="Ferreira-Neto J.R.C."/>
            <person name="da Silva M.D."/>
            <person name="Binneck E."/>
            <person name="de Melo N.F."/>
            <person name="da Silva R.H."/>
            <person name="de Melo A.L.T.M."/>
            <person name="Pandolfi V."/>
            <person name="Bustamante F.O."/>
            <person name="Brasileiro-Vidal A.C."/>
            <person name="Benko-Iseppon A.M."/>
        </authorList>
    </citation>
    <scope>NUCLEOTIDE SEQUENCE [LARGE SCALE GENOMIC DNA]</scope>
    <source>
        <tissue evidence="2">Leaves</tissue>
    </source>
</reference>
<sequence length="89" mass="10017">MAMNISMRCSTCTEVHQARHEVVRVIPASPIHFATPEVYMQMESDADEDSDEDFVRDMDDTSESSNCAEFVPESQSRRGFMLPAPAPFT</sequence>
<name>A0ABU6TEB4_9FABA</name>
<evidence type="ECO:0000313" key="3">
    <source>
        <dbReference type="Proteomes" id="UP001341840"/>
    </source>
</evidence>
<keyword evidence="3" id="KW-1185">Reference proteome</keyword>